<dbReference type="GeneID" id="28894018"/>
<protein>
    <submittedName>
        <fullName evidence="2">Uncharacterized protein</fullName>
    </submittedName>
</protein>
<keyword evidence="1" id="KW-0472">Membrane</keyword>
<dbReference type="EMBL" id="KV407454">
    <property type="protein sequence ID" value="KZF26346.1"/>
    <property type="molecule type" value="Genomic_DNA"/>
</dbReference>
<dbReference type="RefSeq" id="XP_018191901.1">
    <property type="nucleotide sequence ID" value="XM_018328881.1"/>
</dbReference>
<evidence type="ECO:0000256" key="1">
    <source>
        <dbReference type="SAM" id="Phobius"/>
    </source>
</evidence>
<name>A0A165JKE2_XYLHT</name>
<dbReference type="Proteomes" id="UP000076632">
    <property type="component" value="Unassembled WGS sequence"/>
</dbReference>
<dbReference type="InParanoid" id="A0A165JKE2"/>
<evidence type="ECO:0000313" key="2">
    <source>
        <dbReference type="EMBL" id="KZF26346.1"/>
    </source>
</evidence>
<feature type="transmembrane region" description="Helical" evidence="1">
    <location>
        <begin position="44"/>
        <end position="60"/>
    </location>
</feature>
<keyword evidence="3" id="KW-1185">Reference proteome</keyword>
<feature type="transmembrane region" description="Helical" evidence="1">
    <location>
        <begin position="12"/>
        <end position="32"/>
    </location>
</feature>
<reference evidence="2 3" key="1">
    <citation type="journal article" date="2016" name="Fungal Biol.">
        <title>The genome of Xylona heveae provides a window into fungal endophytism.</title>
        <authorList>
            <person name="Gazis R."/>
            <person name="Kuo A."/>
            <person name="Riley R."/>
            <person name="LaButti K."/>
            <person name="Lipzen A."/>
            <person name="Lin J."/>
            <person name="Amirebrahimi M."/>
            <person name="Hesse C.N."/>
            <person name="Spatafora J.W."/>
            <person name="Henrissat B."/>
            <person name="Hainaut M."/>
            <person name="Grigoriev I.V."/>
            <person name="Hibbett D.S."/>
        </authorList>
    </citation>
    <scope>NUCLEOTIDE SEQUENCE [LARGE SCALE GENOMIC DNA]</scope>
    <source>
        <strain evidence="2 3">TC161</strain>
    </source>
</reference>
<accession>A0A165JKE2</accession>
<organism evidence="2 3">
    <name type="scientific">Xylona heveae (strain CBS 132557 / TC161)</name>
    <dbReference type="NCBI Taxonomy" id="1328760"/>
    <lineage>
        <taxon>Eukaryota</taxon>
        <taxon>Fungi</taxon>
        <taxon>Dikarya</taxon>
        <taxon>Ascomycota</taxon>
        <taxon>Pezizomycotina</taxon>
        <taxon>Xylonomycetes</taxon>
        <taxon>Xylonales</taxon>
        <taxon>Xylonaceae</taxon>
        <taxon>Xylona</taxon>
    </lineage>
</organism>
<proteinExistence type="predicted"/>
<evidence type="ECO:0000313" key="3">
    <source>
        <dbReference type="Proteomes" id="UP000076632"/>
    </source>
</evidence>
<keyword evidence="1" id="KW-0812">Transmembrane</keyword>
<sequence length="98" mass="11909">MPRFLAPIFSYYYFFLFLFLSPFHASPLLFLLSHFFPFLRDRFLPFYGLLAFYIVSPITSSEPLSYHQHHQQQQQQQQQQYQIFNINIVTVTLMMMMI</sequence>
<gene>
    <name evidence="2" type="ORF">L228DRAFT_10439</name>
</gene>
<keyword evidence="1" id="KW-1133">Transmembrane helix</keyword>
<dbReference type="AlphaFoldDB" id="A0A165JKE2"/>